<dbReference type="PATRIC" id="fig|1629.5.peg.491"/>
<organism evidence="5 6">
    <name type="scientific">Weissella viridescens</name>
    <name type="common">Lactobacillus viridescens</name>
    <dbReference type="NCBI Taxonomy" id="1629"/>
    <lineage>
        <taxon>Bacteria</taxon>
        <taxon>Bacillati</taxon>
        <taxon>Bacillota</taxon>
        <taxon>Bacilli</taxon>
        <taxon>Lactobacillales</taxon>
        <taxon>Lactobacillaceae</taxon>
        <taxon>Weissella</taxon>
    </lineage>
</organism>
<dbReference type="GO" id="GO:0016491">
    <property type="term" value="F:oxidoreductase activity"/>
    <property type="evidence" value="ECO:0007669"/>
    <property type="project" value="UniProtKB-KW"/>
</dbReference>
<dbReference type="PANTHER" id="PTHR43035">
    <property type="entry name" value="FATTY ACID REPRESSION MUTANT PROTEIN 2-RELATED"/>
    <property type="match status" value="1"/>
</dbReference>
<dbReference type="GO" id="GO:0034599">
    <property type="term" value="P:cellular response to oxidative stress"/>
    <property type="evidence" value="ECO:0007669"/>
    <property type="project" value="InterPro"/>
</dbReference>
<keyword evidence="6" id="KW-1185">Reference proteome</keyword>
<dbReference type="Proteomes" id="UP000051992">
    <property type="component" value="Unassembled WGS sequence"/>
</dbReference>
<protein>
    <submittedName>
        <fullName evidence="5">Oxidoreductase</fullName>
    </submittedName>
</protein>
<dbReference type="FunFam" id="3.40.109.10:FF:000001">
    <property type="entry name" value="Nitroreductase family"/>
    <property type="match status" value="1"/>
</dbReference>
<dbReference type="SUPFAM" id="SSF55469">
    <property type="entry name" value="FMN-dependent nitroreductase-like"/>
    <property type="match status" value="1"/>
</dbReference>
<evidence type="ECO:0000256" key="3">
    <source>
        <dbReference type="ARBA" id="ARBA00023002"/>
    </source>
</evidence>
<feature type="domain" description="Nitroreductase" evidence="4">
    <location>
        <begin position="25"/>
        <end position="192"/>
    </location>
</feature>
<name>A0A0R2HAW2_WEIVI</name>
<dbReference type="InterPro" id="IPR033877">
    <property type="entry name" value="Frm2/Hbn1"/>
</dbReference>
<dbReference type="GO" id="GO:0005737">
    <property type="term" value="C:cytoplasm"/>
    <property type="evidence" value="ECO:0007669"/>
    <property type="project" value="UniProtKB-SubCell"/>
</dbReference>
<dbReference type="CDD" id="cd02140">
    <property type="entry name" value="Frm2-like"/>
    <property type="match status" value="1"/>
</dbReference>
<keyword evidence="2" id="KW-0963">Cytoplasm</keyword>
<evidence type="ECO:0000259" key="4">
    <source>
        <dbReference type="Pfam" id="PF00881"/>
    </source>
</evidence>
<dbReference type="Gene3D" id="3.40.109.10">
    <property type="entry name" value="NADH Oxidase"/>
    <property type="match status" value="1"/>
</dbReference>
<evidence type="ECO:0000256" key="2">
    <source>
        <dbReference type="ARBA" id="ARBA00022490"/>
    </source>
</evidence>
<evidence type="ECO:0000313" key="5">
    <source>
        <dbReference type="EMBL" id="KRN47212.1"/>
    </source>
</evidence>
<keyword evidence="3" id="KW-0560">Oxidoreductase</keyword>
<dbReference type="EMBL" id="JQBM01000001">
    <property type="protein sequence ID" value="KRN47212.1"/>
    <property type="molecule type" value="Genomic_DNA"/>
</dbReference>
<evidence type="ECO:0000256" key="1">
    <source>
        <dbReference type="ARBA" id="ARBA00004496"/>
    </source>
</evidence>
<accession>A0A0R2HAW2</accession>
<proteinExistence type="predicted"/>
<dbReference type="InterPro" id="IPR000415">
    <property type="entry name" value="Nitroreductase-like"/>
</dbReference>
<dbReference type="InterPro" id="IPR029479">
    <property type="entry name" value="Nitroreductase"/>
</dbReference>
<reference evidence="5 6" key="1">
    <citation type="journal article" date="2015" name="Genome Announc.">
        <title>Expanding the biotechnology potential of lactobacilli through comparative genomics of 213 strains and associated genera.</title>
        <authorList>
            <person name="Sun Z."/>
            <person name="Harris H.M."/>
            <person name="McCann A."/>
            <person name="Guo C."/>
            <person name="Argimon S."/>
            <person name="Zhang W."/>
            <person name="Yang X."/>
            <person name="Jeffery I.B."/>
            <person name="Cooney J.C."/>
            <person name="Kagawa T.F."/>
            <person name="Liu W."/>
            <person name="Song Y."/>
            <person name="Salvetti E."/>
            <person name="Wrobel A."/>
            <person name="Rasinkangas P."/>
            <person name="Parkhill J."/>
            <person name="Rea M.C."/>
            <person name="O'Sullivan O."/>
            <person name="Ritari J."/>
            <person name="Douillard F.P."/>
            <person name="Paul Ross R."/>
            <person name="Yang R."/>
            <person name="Briner A.E."/>
            <person name="Felis G.E."/>
            <person name="de Vos W.M."/>
            <person name="Barrangou R."/>
            <person name="Klaenhammer T.R."/>
            <person name="Caufield P.W."/>
            <person name="Cui Y."/>
            <person name="Zhang H."/>
            <person name="O'Toole P.W."/>
        </authorList>
    </citation>
    <scope>NUCLEOTIDE SEQUENCE [LARGE SCALE GENOMIC DNA]</scope>
    <source>
        <strain evidence="5 6">DSM 20410</strain>
    </source>
</reference>
<dbReference type="AlphaFoldDB" id="A0A0R2HAW2"/>
<evidence type="ECO:0000313" key="6">
    <source>
        <dbReference type="Proteomes" id="UP000051992"/>
    </source>
</evidence>
<gene>
    <name evidence="5" type="ORF">IV50_GL000487</name>
</gene>
<comment type="subcellular location">
    <subcellularLocation>
        <location evidence="1">Cytoplasm</location>
    </subcellularLocation>
</comment>
<dbReference type="Pfam" id="PF00881">
    <property type="entry name" value="Nitroreductase"/>
    <property type="match status" value="1"/>
</dbReference>
<dbReference type="PANTHER" id="PTHR43035:SF1">
    <property type="entry name" value="FATTY ACID REPRESSION MUTANT PROTEIN 2-RELATED"/>
    <property type="match status" value="1"/>
</dbReference>
<comment type="caution">
    <text evidence="5">The sequence shown here is derived from an EMBL/GenBank/DDBJ whole genome shotgun (WGS) entry which is preliminary data.</text>
</comment>
<sequence length="215" mass="24632">MLVTLFEKGVFIMEEFNSLLELQTARRSFYALGHDVPYTYAELEQMFKDTIRETPSAFNSQTVRAVFAFGDQHEALWDMVIERMRQVVSDPEAFEGTLAKLNGFKNAYGTVLLFTDTDVVKQLETDVPTYAANFYDWSEQAIGIVSYSLWLTAREHGLGGNLQHYNPLIDEDVRVAFNVPENWRLRAQFVFGSIEAPAQDKDYVADEVRFISVND</sequence>